<dbReference type="PIRSF" id="PIRSF000484">
    <property type="entry name" value="NAPRT"/>
    <property type="match status" value="1"/>
</dbReference>
<dbReference type="InterPro" id="IPR013785">
    <property type="entry name" value="Aldolase_TIM"/>
</dbReference>
<keyword evidence="4" id="KW-0436">Ligase</keyword>
<dbReference type="InterPro" id="IPR036068">
    <property type="entry name" value="Nicotinate_pribotase-like_C"/>
</dbReference>
<dbReference type="EC" id="6.3.4.21" evidence="2"/>
<evidence type="ECO:0000256" key="6">
    <source>
        <dbReference type="ARBA" id="ARBA00048668"/>
    </source>
</evidence>
<dbReference type="PANTHER" id="PTHR43202">
    <property type="entry name" value="NICOTINATE-NUCLEOTIDE PYROPHOSPHORYLASE"/>
    <property type="match status" value="1"/>
</dbReference>
<feature type="domain" description="Quinolinate phosphoribosyl transferase C-terminal" evidence="7">
    <location>
        <begin position="27"/>
        <end position="215"/>
    </location>
</feature>
<evidence type="ECO:0000256" key="3">
    <source>
        <dbReference type="ARBA" id="ARBA00022553"/>
    </source>
</evidence>
<name>X0ZQP6_9ZZZZ</name>
<comment type="pathway">
    <text evidence="1">Cofactor biosynthesis; NAD(+) biosynthesis; nicotinate D-ribonucleotide from nicotinate: step 1/1.</text>
</comment>
<evidence type="ECO:0000256" key="1">
    <source>
        <dbReference type="ARBA" id="ARBA00004952"/>
    </source>
</evidence>
<evidence type="ECO:0000256" key="4">
    <source>
        <dbReference type="ARBA" id="ARBA00022598"/>
    </source>
</evidence>
<gene>
    <name evidence="8" type="ORF">S01H4_07573</name>
</gene>
<dbReference type="PANTHER" id="PTHR43202:SF1">
    <property type="entry name" value="NICOTINATE PHOSPHORIBOSYLTRANSFERASE"/>
    <property type="match status" value="1"/>
</dbReference>
<accession>X0ZQP6</accession>
<dbReference type="GO" id="GO:0009435">
    <property type="term" value="P:NAD+ biosynthetic process"/>
    <property type="evidence" value="ECO:0007669"/>
    <property type="project" value="UniProtKB-UniPathway"/>
</dbReference>
<dbReference type="AlphaFoldDB" id="X0ZQP6"/>
<dbReference type="InterPro" id="IPR053190">
    <property type="entry name" value="NAPRTase-like"/>
</dbReference>
<evidence type="ECO:0000259" key="7">
    <source>
        <dbReference type="Pfam" id="PF01729"/>
    </source>
</evidence>
<comment type="catalytic activity">
    <reaction evidence="6">
        <text>5-phospho-alpha-D-ribose 1-diphosphate + nicotinate + ATP + H2O = nicotinate beta-D-ribonucleotide + ADP + phosphate + diphosphate</text>
        <dbReference type="Rhea" id="RHEA:36163"/>
        <dbReference type="ChEBI" id="CHEBI:15377"/>
        <dbReference type="ChEBI" id="CHEBI:30616"/>
        <dbReference type="ChEBI" id="CHEBI:32544"/>
        <dbReference type="ChEBI" id="CHEBI:33019"/>
        <dbReference type="ChEBI" id="CHEBI:43474"/>
        <dbReference type="ChEBI" id="CHEBI:57502"/>
        <dbReference type="ChEBI" id="CHEBI:58017"/>
        <dbReference type="ChEBI" id="CHEBI:456216"/>
        <dbReference type="EC" id="6.3.4.21"/>
    </reaction>
</comment>
<dbReference type="Pfam" id="PF01729">
    <property type="entry name" value="QRPTase_C"/>
    <property type="match status" value="1"/>
</dbReference>
<proteinExistence type="predicted"/>
<dbReference type="Gene3D" id="3.20.20.70">
    <property type="entry name" value="Aldolase class I"/>
    <property type="match status" value="1"/>
</dbReference>
<dbReference type="NCBIfam" id="NF006415">
    <property type="entry name" value="PRK08662.1"/>
    <property type="match status" value="1"/>
</dbReference>
<organism evidence="8">
    <name type="scientific">marine sediment metagenome</name>
    <dbReference type="NCBI Taxonomy" id="412755"/>
    <lineage>
        <taxon>unclassified sequences</taxon>
        <taxon>metagenomes</taxon>
        <taxon>ecological metagenomes</taxon>
    </lineage>
</organism>
<dbReference type="GO" id="GO:0004516">
    <property type="term" value="F:nicotinate phosphoribosyltransferase activity"/>
    <property type="evidence" value="ECO:0007669"/>
    <property type="project" value="UniProtKB-EC"/>
</dbReference>
<dbReference type="InterPro" id="IPR007229">
    <property type="entry name" value="Nic_PRibTrfase-Fam"/>
</dbReference>
<dbReference type="SUPFAM" id="SSF51690">
    <property type="entry name" value="Nicotinate/Quinolinate PRTase C-terminal domain-like"/>
    <property type="match status" value="1"/>
</dbReference>
<dbReference type="InterPro" id="IPR002638">
    <property type="entry name" value="Quinolinate_PRibosylTrfase_C"/>
</dbReference>
<evidence type="ECO:0000313" key="8">
    <source>
        <dbReference type="EMBL" id="GAG62773.1"/>
    </source>
</evidence>
<keyword evidence="3" id="KW-0597">Phosphoprotein</keyword>
<reference evidence="8" key="1">
    <citation type="journal article" date="2014" name="Front. Microbiol.">
        <title>High frequency of phylogenetically diverse reductive dehalogenase-homologous genes in deep subseafloor sedimentary metagenomes.</title>
        <authorList>
            <person name="Kawai M."/>
            <person name="Futagami T."/>
            <person name="Toyoda A."/>
            <person name="Takaki Y."/>
            <person name="Nishi S."/>
            <person name="Hori S."/>
            <person name="Arai W."/>
            <person name="Tsubouchi T."/>
            <person name="Morono Y."/>
            <person name="Uchiyama I."/>
            <person name="Ito T."/>
            <person name="Fujiyama A."/>
            <person name="Inagaki F."/>
            <person name="Takami H."/>
        </authorList>
    </citation>
    <scope>NUCLEOTIDE SEQUENCE</scope>
    <source>
        <strain evidence="8">Expedition CK06-06</strain>
    </source>
</reference>
<sequence>MVIEGKYLDFGIYETAILGFLCQASGIATKAARCKLAAGDKLIYSFGARRMHPAITPMVERSAFIGGADGVSTTLGAELIRQEPVGTIPHSLILIMGDAVEAAKAFNQVIEPKIKRISLIDTFGDEKFEAIRVAEGLGEALFGIRLDTPASRRGNFKKILEEVRWELDIRGFENVKLVVSGGLDEEDIIKLRDIVDAFGVGTAISGAKVLDFSLDIVEIEGKKISKRGKMSGAKKVIRCQNCFSDRIILEDRKVSDYRCVECNGTYKDIFIDAVKEGKILYDFPPASDIRKNVTSQFEFIDL</sequence>
<dbReference type="GO" id="GO:0004514">
    <property type="term" value="F:nicotinate-nucleotide diphosphorylase (carboxylating) activity"/>
    <property type="evidence" value="ECO:0007669"/>
    <property type="project" value="InterPro"/>
</dbReference>
<evidence type="ECO:0000256" key="2">
    <source>
        <dbReference type="ARBA" id="ARBA00013236"/>
    </source>
</evidence>
<dbReference type="UniPathway" id="UPA00253">
    <property type="reaction ID" value="UER00457"/>
</dbReference>
<protein>
    <recommendedName>
        <fullName evidence="2">nicotinate phosphoribosyltransferase</fullName>
        <ecNumber evidence="2">6.3.4.21</ecNumber>
    </recommendedName>
</protein>
<keyword evidence="5" id="KW-0662">Pyridine nucleotide biosynthesis</keyword>
<dbReference type="EMBL" id="BART01002491">
    <property type="protein sequence ID" value="GAG62773.1"/>
    <property type="molecule type" value="Genomic_DNA"/>
</dbReference>
<evidence type="ECO:0000256" key="5">
    <source>
        <dbReference type="ARBA" id="ARBA00022642"/>
    </source>
</evidence>
<comment type="caution">
    <text evidence="8">The sequence shown here is derived from an EMBL/GenBank/DDBJ whole genome shotgun (WGS) entry which is preliminary data.</text>
</comment>